<feature type="transmembrane region" description="Helical" evidence="6">
    <location>
        <begin position="200"/>
        <end position="222"/>
    </location>
</feature>
<feature type="transmembrane region" description="Helical" evidence="6">
    <location>
        <begin position="276"/>
        <end position="296"/>
    </location>
</feature>
<dbReference type="EMBL" id="JAWCUI010000059">
    <property type="protein sequence ID" value="KAL1890781.1"/>
    <property type="molecule type" value="Genomic_DNA"/>
</dbReference>
<organism evidence="8 9">
    <name type="scientific">Sporothrix stenoceras</name>
    <dbReference type="NCBI Taxonomy" id="5173"/>
    <lineage>
        <taxon>Eukaryota</taxon>
        <taxon>Fungi</taxon>
        <taxon>Dikarya</taxon>
        <taxon>Ascomycota</taxon>
        <taxon>Pezizomycotina</taxon>
        <taxon>Sordariomycetes</taxon>
        <taxon>Sordariomycetidae</taxon>
        <taxon>Ophiostomatales</taxon>
        <taxon>Ophiostomataceae</taxon>
        <taxon>Sporothrix</taxon>
    </lineage>
</organism>
<keyword evidence="5 6" id="KW-0472">Membrane</keyword>
<feature type="domain" description="Major facilitator superfamily (MFS) profile" evidence="7">
    <location>
        <begin position="45"/>
        <end position="518"/>
    </location>
</feature>
<keyword evidence="4 6" id="KW-1133">Transmembrane helix</keyword>
<proteinExistence type="predicted"/>
<evidence type="ECO:0000256" key="4">
    <source>
        <dbReference type="ARBA" id="ARBA00022989"/>
    </source>
</evidence>
<dbReference type="InterPro" id="IPR020846">
    <property type="entry name" value="MFS_dom"/>
</dbReference>
<accession>A0ABR3YR04</accession>
<evidence type="ECO:0000256" key="1">
    <source>
        <dbReference type="ARBA" id="ARBA00004141"/>
    </source>
</evidence>
<dbReference type="InterPro" id="IPR036259">
    <property type="entry name" value="MFS_trans_sf"/>
</dbReference>
<dbReference type="PANTHER" id="PTHR23501:SF109">
    <property type="entry name" value="MAJOR FACILITATOR SUPERFAMILY (MFS) PROFILE DOMAIN-CONTAINING PROTEIN-RELATED"/>
    <property type="match status" value="1"/>
</dbReference>
<evidence type="ECO:0000256" key="5">
    <source>
        <dbReference type="ARBA" id="ARBA00023136"/>
    </source>
</evidence>
<evidence type="ECO:0000256" key="3">
    <source>
        <dbReference type="ARBA" id="ARBA00022692"/>
    </source>
</evidence>
<feature type="transmembrane region" description="Helical" evidence="6">
    <location>
        <begin position="410"/>
        <end position="432"/>
    </location>
</feature>
<evidence type="ECO:0000313" key="8">
    <source>
        <dbReference type="EMBL" id="KAL1890781.1"/>
    </source>
</evidence>
<keyword evidence="2" id="KW-0813">Transport</keyword>
<evidence type="ECO:0000256" key="6">
    <source>
        <dbReference type="SAM" id="Phobius"/>
    </source>
</evidence>
<feature type="transmembrane region" description="Helical" evidence="6">
    <location>
        <begin position="111"/>
        <end position="130"/>
    </location>
</feature>
<feature type="transmembrane region" description="Helical" evidence="6">
    <location>
        <begin position="46"/>
        <end position="72"/>
    </location>
</feature>
<dbReference type="PANTHER" id="PTHR23501">
    <property type="entry name" value="MAJOR FACILITATOR SUPERFAMILY"/>
    <property type="match status" value="1"/>
</dbReference>
<reference evidence="8 9" key="1">
    <citation type="journal article" date="2024" name="IMA Fungus">
        <title>IMA Genome - F19 : A genome assembly and annotation guide to empower mycologists, including annotated draft genome sequences of Ceratocystis pirilliformis, Diaporthe australafricana, Fusarium ophioides, Paecilomyces lecythidis, and Sporothrix stenoceras.</title>
        <authorList>
            <person name="Aylward J."/>
            <person name="Wilson A.M."/>
            <person name="Visagie C.M."/>
            <person name="Spraker J."/>
            <person name="Barnes I."/>
            <person name="Buitendag C."/>
            <person name="Ceriani C."/>
            <person name="Del Mar Angel L."/>
            <person name="du Plessis D."/>
            <person name="Fuchs T."/>
            <person name="Gasser K."/>
            <person name="Kramer D."/>
            <person name="Li W."/>
            <person name="Munsamy K."/>
            <person name="Piso A."/>
            <person name="Price J.L."/>
            <person name="Sonnekus B."/>
            <person name="Thomas C."/>
            <person name="van der Nest A."/>
            <person name="van Dijk A."/>
            <person name="van Heerden A."/>
            <person name="van Vuuren N."/>
            <person name="Yilmaz N."/>
            <person name="Duong T.A."/>
            <person name="van der Merwe N.A."/>
            <person name="Wingfield M.J."/>
            <person name="Wingfield B.D."/>
        </authorList>
    </citation>
    <scope>NUCLEOTIDE SEQUENCE [LARGE SCALE GENOMIC DNA]</scope>
    <source>
        <strain evidence="8 9">CMW 5346</strain>
    </source>
</reference>
<feature type="transmembrane region" description="Helical" evidence="6">
    <location>
        <begin position="356"/>
        <end position="378"/>
    </location>
</feature>
<sequence length="583" mass="63201">MADTTEKDTAVHGEHVETASGAVTMSEAEQAVYHEEEGKVTLKTKLAVFSLIFMYESYLFTLIMPAAILTYINADLGPDSNYSWIAISWNLGAAVIVTIGGRLSDISGRRWFLLFGAGAGVVGSIVGATGQSINQMIVSGVIFGVGGGFQEMCFACALELVPNKYRFRTMGVMIMANHFSSFGPLIGYAFVAYVKPGWRACYWWCFAWEATAFILLFIFYHPPTFERKHEDDHKTKLDLLKELDYVGLLLFSGGCLIVLLALSWGGGQYPWKSAGVIAPLIVGFASLVALGFWEAYMPLKYPILPPHLFLQWRKFTSFLVVCFVAGMLYYSMNVIWPRQSALLWIPANNTITRGVYSNLVSFGTIMAGWYMIGVAPWVKHERWQVISFITIQTALIGSLASVGINDKIQAIVTVVIVSMTNLPPSPLSFGMVSLHLDDQTDIGVAVGLISTFRLLGGAVATAIYTAIQTTRYTQLLPGEVNAAAESSGFNGSFAALLIAAKTNTAAAYAKIPGISNATIAATELAVKEAAAMSYHLVYFVAIAFGALSIAAALTIKGVEESSRTGHTAVHLENDVHEGLKTVD</sequence>
<dbReference type="Pfam" id="PF06609">
    <property type="entry name" value="TRI12"/>
    <property type="match status" value="1"/>
</dbReference>
<feature type="transmembrane region" description="Helical" evidence="6">
    <location>
        <begin position="444"/>
        <end position="467"/>
    </location>
</feature>
<dbReference type="Gene3D" id="1.20.1250.20">
    <property type="entry name" value="MFS general substrate transporter like domains"/>
    <property type="match status" value="1"/>
</dbReference>
<keyword evidence="9" id="KW-1185">Reference proteome</keyword>
<name>A0ABR3YR04_9PEZI</name>
<keyword evidence="3 6" id="KW-0812">Transmembrane</keyword>
<feature type="transmembrane region" description="Helical" evidence="6">
    <location>
        <begin position="170"/>
        <end position="194"/>
    </location>
</feature>
<dbReference type="Proteomes" id="UP001583186">
    <property type="component" value="Unassembled WGS sequence"/>
</dbReference>
<dbReference type="PROSITE" id="PS50850">
    <property type="entry name" value="MFS"/>
    <property type="match status" value="1"/>
</dbReference>
<feature type="transmembrane region" description="Helical" evidence="6">
    <location>
        <begin position="385"/>
        <end position="404"/>
    </location>
</feature>
<feature type="transmembrane region" description="Helical" evidence="6">
    <location>
        <begin position="317"/>
        <end position="336"/>
    </location>
</feature>
<gene>
    <name evidence="8" type="ORF">Sste5346_008106</name>
</gene>
<dbReference type="InterPro" id="IPR010573">
    <property type="entry name" value="MFS_Str1/Tri12-like"/>
</dbReference>
<dbReference type="SUPFAM" id="SSF103473">
    <property type="entry name" value="MFS general substrate transporter"/>
    <property type="match status" value="1"/>
</dbReference>
<evidence type="ECO:0000259" key="7">
    <source>
        <dbReference type="PROSITE" id="PS50850"/>
    </source>
</evidence>
<comment type="caution">
    <text evidence="8">The sequence shown here is derived from an EMBL/GenBank/DDBJ whole genome shotgun (WGS) entry which is preliminary data.</text>
</comment>
<feature type="transmembrane region" description="Helical" evidence="6">
    <location>
        <begin position="243"/>
        <end position="264"/>
    </location>
</feature>
<evidence type="ECO:0000256" key="2">
    <source>
        <dbReference type="ARBA" id="ARBA00022448"/>
    </source>
</evidence>
<protein>
    <recommendedName>
        <fullName evidence="7">Major facilitator superfamily (MFS) profile domain-containing protein</fullName>
    </recommendedName>
</protein>
<feature type="transmembrane region" description="Helical" evidence="6">
    <location>
        <begin position="536"/>
        <end position="555"/>
    </location>
</feature>
<feature type="transmembrane region" description="Helical" evidence="6">
    <location>
        <begin position="84"/>
        <end position="104"/>
    </location>
</feature>
<comment type="subcellular location">
    <subcellularLocation>
        <location evidence="1">Membrane</location>
        <topology evidence="1">Multi-pass membrane protein</topology>
    </subcellularLocation>
</comment>
<evidence type="ECO:0000313" key="9">
    <source>
        <dbReference type="Proteomes" id="UP001583186"/>
    </source>
</evidence>